<dbReference type="PANTHER" id="PTHR46384">
    <property type="entry name" value="MOTILE SPERM DOMAIN-CONTAINING PROTEIN 2"/>
    <property type="match status" value="1"/>
</dbReference>
<accession>A0ABD6F1B7</accession>
<dbReference type="SUPFAM" id="SSF49354">
    <property type="entry name" value="PapD-like"/>
    <property type="match status" value="1"/>
</dbReference>
<organism evidence="4 5">
    <name type="scientific">Gnathostoma spinigerum</name>
    <dbReference type="NCBI Taxonomy" id="75299"/>
    <lineage>
        <taxon>Eukaryota</taxon>
        <taxon>Metazoa</taxon>
        <taxon>Ecdysozoa</taxon>
        <taxon>Nematoda</taxon>
        <taxon>Chromadorea</taxon>
        <taxon>Rhabditida</taxon>
        <taxon>Spirurina</taxon>
        <taxon>Gnathostomatomorpha</taxon>
        <taxon>Gnathostomatoidea</taxon>
        <taxon>Gnathostomatidae</taxon>
        <taxon>Gnathostoma</taxon>
    </lineage>
</organism>
<dbReference type="PANTHER" id="PTHR46384:SF1">
    <property type="entry name" value="MOTILE SPERM DOMAIN-CONTAINING PROTEIN 2"/>
    <property type="match status" value="1"/>
</dbReference>
<evidence type="ECO:0000313" key="4">
    <source>
        <dbReference type="EMBL" id="MFH4983102.1"/>
    </source>
</evidence>
<protein>
    <recommendedName>
        <fullName evidence="1">Major sperm protein</fullName>
    </recommendedName>
</protein>
<dbReference type="InterPro" id="IPR000535">
    <property type="entry name" value="MSP_dom"/>
</dbReference>
<keyword evidence="5" id="KW-1185">Reference proteome</keyword>
<keyword evidence="2" id="KW-0812">Transmembrane</keyword>
<gene>
    <name evidence="4" type="ORF">AB6A40_009811</name>
</gene>
<evidence type="ECO:0000256" key="1">
    <source>
        <dbReference type="RuleBase" id="RU003425"/>
    </source>
</evidence>
<keyword evidence="1" id="KW-0963">Cytoplasm</keyword>
<dbReference type="Proteomes" id="UP001608902">
    <property type="component" value="Unassembled WGS sequence"/>
</dbReference>
<keyword evidence="2" id="KW-0472">Membrane</keyword>
<keyword evidence="2" id="KW-1133">Transmembrane helix</keyword>
<proteinExistence type="predicted"/>
<feature type="domain" description="MSP" evidence="3">
    <location>
        <begin position="101"/>
        <end position="218"/>
    </location>
</feature>
<dbReference type="PROSITE" id="PS50202">
    <property type="entry name" value="MSP"/>
    <property type="match status" value="1"/>
</dbReference>
<sequence>MDELAKCLPSQSMNGDVAANASVPNGDTHEANINTHIIDLSSKRSVKFEGDGDTTATATTVKIAPRSSSLSRRGSMIPNSLRPLAETRAAAPDDECFISNSLRISPKDELVLCQVEGENDWVDIVVLENRGSKTIVYKVKTTSREKFRVRPTTGSIAPGSTEFVRVYLQNEYKNQFGRDRFLLLAVEVDDPNSGEFSTLWKDAADSAKVERKLQCRIANSPRRTSSASCSSMPPIKKAESDEQTLSVRQDMLSLLWQQRILFICFAVLFVFHFQALIFQRSYYNYLIEKIQNVKCDCQCPAAPPSPSSPNINDYHSEL</sequence>
<reference evidence="4 5" key="1">
    <citation type="submission" date="2024-08" db="EMBL/GenBank/DDBJ databases">
        <title>Gnathostoma spinigerum genome.</title>
        <authorList>
            <person name="Gonzalez-Bertolin B."/>
            <person name="Monzon S."/>
            <person name="Zaballos A."/>
            <person name="Jimenez P."/>
            <person name="Dekumyoy P."/>
            <person name="Varona S."/>
            <person name="Cuesta I."/>
            <person name="Sumanam S."/>
            <person name="Adisakwattana P."/>
            <person name="Gasser R.B."/>
            <person name="Hernandez-Gonzalez A."/>
            <person name="Young N.D."/>
            <person name="Perteguer M.J."/>
        </authorList>
    </citation>
    <scope>NUCLEOTIDE SEQUENCE [LARGE SCALE GENOMIC DNA]</scope>
    <source>
        <strain evidence="4">AL3</strain>
        <tissue evidence="4">Liver</tissue>
    </source>
</reference>
<feature type="transmembrane region" description="Helical" evidence="2">
    <location>
        <begin position="260"/>
        <end position="278"/>
    </location>
</feature>
<dbReference type="AlphaFoldDB" id="A0ABD6F1B7"/>
<name>A0ABD6F1B7_9BILA</name>
<keyword evidence="1" id="KW-0206">Cytoskeleton</keyword>
<comment type="caution">
    <text evidence="4">The sequence shown here is derived from an EMBL/GenBank/DDBJ whole genome shotgun (WGS) entry which is preliminary data.</text>
</comment>
<dbReference type="EMBL" id="JBGFUD010011112">
    <property type="protein sequence ID" value="MFH4983102.1"/>
    <property type="molecule type" value="Genomic_DNA"/>
</dbReference>
<evidence type="ECO:0000259" key="3">
    <source>
        <dbReference type="PROSITE" id="PS50202"/>
    </source>
</evidence>
<dbReference type="Pfam" id="PF00635">
    <property type="entry name" value="Motile_Sperm"/>
    <property type="match status" value="1"/>
</dbReference>
<dbReference type="InterPro" id="IPR013783">
    <property type="entry name" value="Ig-like_fold"/>
</dbReference>
<comment type="function">
    <text evidence="1">Central component in molecular interactions underlying sperm crawling. Forms an extensive filament system that extends from sperm villipoda, along the leading edge of the pseudopod.</text>
</comment>
<evidence type="ECO:0000256" key="2">
    <source>
        <dbReference type="SAM" id="Phobius"/>
    </source>
</evidence>
<dbReference type="Gene3D" id="2.60.40.10">
    <property type="entry name" value="Immunoglobulins"/>
    <property type="match status" value="1"/>
</dbReference>
<dbReference type="InterPro" id="IPR053012">
    <property type="entry name" value="ER-organelle_contact"/>
</dbReference>
<dbReference type="InterPro" id="IPR008962">
    <property type="entry name" value="PapD-like_sf"/>
</dbReference>
<evidence type="ECO:0000313" key="5">
    <source>
        <dbReference type="Proteomes" id="UP001608902"/>
    </source>
</evidence>